<dbReference type="AlphaFoldDB" id="A0A381SWG0"/>
<dbReference type="InterPro" id="IPR056283">
    <property type="entry name" value="CdsD_C"/>
</dbReference>
<dbReference type="Pfam" id="PF23862">
    <property type="entry name" value="CdsD_C"/>
    <property type="match status" value="1"/>
</dbReference>
<evidence type="ECO:0000259" key="1">
    <source>
        <dbReference type="Pfam" id="PF23862"/>
    </source>
</evidence>
<evidence type="ECO:0000313" key="2">
    <source>
        <dbReference type="EMBL" id="SVA07678.1"/>
    </source>
</evidence>
<sequence>MALALVWYFKDLIPTWGESSVSPVVSRSAPLLSLNETVAIENLEELIEIELPVSVALGPKDWGKDIFYDRSQIYNSWFKLTGISKMREGYKAFINGEILSEGDRIRGFTITRITSTRVTLKKNKNWLTLKLG</sequence>
<organism evidence="2">
    <name type="scientific">marine metagenome</name>
    <dbReference type="NCBI Taxonomy" id="408172"/>
    <lineage>
        <taxon>unclassified sequences</taxon>
        <taxon>metagenomes</taxon>
        <taxon>ecological metagenomes</taxon>
    </lineage>
</organism>
<feature type="domain" description="CdsD C-terminal" evidence="1">
    <location>
        <begin position="78"/>
        <end position="123"/>
    </location>
</feature>
<dbReference type="EMBL" id="UINC01003596">
    <property type="protein sequence ID" value="SVA07678.1"/>
    <property type="molecule type" value="Genomic_DNA"/>
</dbReference>
<name>A0A381SWG0_9ZZZZ</name>
<protein>
    <recommendedName>
        <fullName evidence="1">CdsD C-terminal domain-containing protein</fullName>
    </recommendedName>
</protein>
<reference evidence="2" key="1">
    <citation type="submission" date="2018-05" db="EMBL/GenBank/DDBJ databases">
        <authorList>
            <person name="Lanie J.A."/>
            <person name="Ng W.-L."/>
            <person name="Kazmierczak K.M."/>
            <person name="Andrzejewski T.M."/>
            <person name="Davidsen T.M."/>
            <person name="Wayne K.J."/>
            <person name="Tettelin H."/>
            <person name="Glass J.I."/>
            <person name="Rusch D."/>
            <person name="Podicherti R."/>
            <person name="Tsui H.-C.T."/>
            <person name="Winkler M.E."/>
        </authorList>
    </citation>
    <scope>NUCLEOTIDE SEQUENCE</scope>
</reference>
<accession>A0A381SWG0</accession>
<proteinExistence type="predicted"/>
<gene>
    <name evidence="2" type="ORF">METZ01_LOCUS60532</name>
</gene>